<sequence>MYINFEEINPSLLNSVSQKFNLDSDKTTILYKITNVKENKFDEFEKSIFPYLFIDNIYYIEYEDSIYKITSKLESSTKISTEDIISSIKMKISKSDIFKMYNNLNSLFTIFKDDRPQSQVKIMSLCDTPKQKTLKYAYIKGSLLA</sequence>
<accession>A0ABS6DZ03</accession>
<protein>
    <submittedName>
        <fullName evidence="1">Uncharacterized protein</fullName>
    </submittedName>
</protein>
<gene>
    <name evidence="1" type="ORF">KQI20_11095</name>
</gene>
<dbReference type="EMBL" id="JAHLOQ010000034">
    <property type="protein sequence ID" value="MBU5336987.1"/>
    <property type="molecule type" value="Genomic_DNA"/>
</dbReference>
<reference evidence="1 2" key="1">
    <citation type="submission" date="2021-06" db="EMBL/GenBank/DDBJ databases">
        <authorList>
            <person name="Sun Q."/>
            <person name="Li D."/>
        </authorList>
    </citation>
    <scope>NUCLEOTIDE SEQUENCE [LARGE SCALE GENOMIC DNA]</scope>
    <source>
        <strain evidence="1 2">N19</strain>
    </source>
</reference>
<comment type="caution">
    <text evidence="1">The sequence shown here is derived from an EMBL/GenBank/DDBJ whole genome shotgun (WGS) entry which is preliminary data.</text>
</comment>
<evidence type="ECO:0000313" key="2">
    <source>
        <dbReference type="Proteomes" id="UP001196301"/>
    </source>
</evidence>
<keyword evidence="2" id="KW-1185">Reference proteome</keyword>
<dbReference type="Proteomes" id="UP001196301">
    <property type="component" value="Unassembled WGS sequence"/>
</dbReference>
<dbReference type="RefSeq" id="WP_216571089.1">
    <property type="nucleotide sequence ID" value="NZ_JAHLOQ010000034.1"/>
</dbReference>
<organism evidence="1 2">
    <name type="scientific">Intestinibacter bartlettii</name>
    <dbReference type="NCBI Taxonomy" id="261299"/>
    <lineage>
        <taxon>Bacteria</taxon>
        <taxon>Bacillati</taxon>
        <taxon>Bacillota</taxon>
        <taxon>Clostridia</taxon>
        <taxon>Peptostreptococcales</taxon>
        <taxon>Peptostreptococcaceae</taxon>
        <taxon>Intestinibacter</taxon>
    </lineage>
</organism>
<name>A0ABS6DZ03_9FIRM</name>
<evidence type="ECO:0000313" key="1">
    <source>
        <dbReference type="EMBL" id="MBU5336987.1"/>
    </source>
</evidence>
<proteinExistence type="predicted"/>